<dbReference type="PROSITE" id="PS51420">
    <property type="entry name" value="RHO"/>
    <property type="match status" value="1"/>
</dbReference>
<dbReference type="GO" id="GO:0030010">
    <property type="term" value="P:establishment of cell polarity"/>
    <property type="evidence" value="ECO:0007669"/>
    <property type="project" value="UniProtKB-ARBA"/>
</dbReference>
<gene>
    <name evidence="14" type="ORF">GTA08_BOTSDO00914</name>
</gene>
<dbReference type="Proteomes" id="UP000572817">
    <property type="component" value="Unassembled WGS sequence"/>
</dbReference>
<evidence type="ECO:0008006" key="16">
    <source>
        <dbReference type="Google" id="ProtNLM"/>
    </source>
</evidence>
<evidence type="ECO:0000256" key="13">
    <source>
        <dbReference type="SAM" id="MobiDB-lite"/>
    </source>
</evidence>
<feature type="compositionally biased region" description="Polar residues" evidence="13">
    <location>
        <begin position="906"/>
        <end position="919"/>
    </location>
</feature>
<evidence type="ECO:0000313" key="14">
    <source>
        <dbReference type="EMBL" id="KAF4313595.1"/>
    </source>
</evidence>
<keyword evidence="8" id="KW-0472">Membrane</keyword>
<evidence type="ECO:0000256" key="2">
    <source>
        <dbReference type="ARBA" id="ARBA00008112"/>
    </source>
</evidence>
<evidence type="ECO:0000313" key="15">
    <source>
        <dbReference type="Proteomes" id="UP000572817"/>
    </source>
</evidence>
<feature type="compositionally biased region" description="Polar residues" evidence="13">
    <location>
        <begin position="750"/>
        <end position="770"/>
    </location>
</feature>
<dbReference type="SUPFAM" id="SSF52540">
    <property type="entry name" value="P-loop containing nucleoside triphosphate hydrolases"/>
    <property type="match status" value="1"/>
</dbReference>
<keyword evidence="12" id="KW-0175">Coiled coil</keyword>
<evidence type="ECO:0000256" key="1">
    <source>
        <dbReference type="ARBA" id="ARBA00004342"/>
    </source>
</evidence>
<feature type="compositionally biased region" description="Basic and acidic residues" evidence="13">
    <location>
        <begin position="771"/>
        <end position="784"/>
    </location>
</feature>
<dbReference type="GO" id="GO:0005525">
    <property type="term" value="F:GTP binding"/>
    <property type="evidence" value="ECO:0007669"/>
    <property type="project" value="UniProtKB-KW"/>
</dbReference>
<dbReference type="EMBL" id="WWBZ02000001">
    <property type="protein sequence ID" value="KAF4313595.1"/>
    <property type="molecule type" value="Genomic_DNA"/>
</dbReference>
<accession>A0A8H4J5E6</accession>
<feature type="region of interest" description="Disordered" evidence="13">
    <location>
        <begin position="738"/>
        <end position="785"/>
    </location>
</feature>
<dbReference type="GO" id="GO:0051286">
    <property type="term" value="C:cell tip"/>
    <property type="evidence" value="ECO:0007669"/>
    <property type="project" value="UniProtKB-ARBA"/>
</dbReference>
<feature type="region of interest" description="Disordered" evidence="13">
    <location>
        <begin position="690"/>
        <end position="722"/>
    </location>
</feature>
<dbReference type="InterPro" id="IPR027417">
    <property type="entry name" value="P-loop_NTPase"/>
</dbReference>
<evidence type="ECO:0000256" key="6">
    <source>
        <dbReference type="ARBA" id="ARBA00022741"/>
    </source>
</evidence>
<dbReference type="OrthoDB" id="3930784at2759"/>
<sequence>MVVATIKCVVVGDGAVGKTCLLISYTTNKFPSEYVPTVFDNYAVTVMIGDEPYTLGLFDTAGQEDYDRLRPLSYPQTDVFLVCFSVTSPASFENVREKWFPEVHHHCPGVPCLIVGTQVDLRDDPSVRDKLAKQKMQPVRKEDGERMAKELGAVKYVECSALTQYKLKDVFDEAIVAALEPPQTKKPGKRSHFAAVCVGDLERQGRGRGGARALIVYAVQCRRCGARSPSLVVVAAAATAGGPTKRRDASPKKHSLTKSPDEEKPYAALDETQRSHAYRYNVGNNFYREQIDRDTAAKAQRTATRPTVSATTLYEKSLPAEPETNSPPGTTVTTFMMQMNQPEVYQKQESLKLVPETGEEAMPTDRAFFEARNEARLFRMMAHKPETPTYPTQSFVADADTPPNAPRQFPSKSVSHQRKVSVPDIPKNSSKELQGEKMLRRRAAKLSFGFTGAKSSSSTSTKSDQDSPIIENYVAIPAKAAKVLGTSTVAENNNGLGKTAKVPDTSIAADNNSTLSKCGMNLHRRKTQRKRANTTSSLPEQIKALDEKDITALPSVFPVSISAEPDRNNSFEETVTTRVTIDKSFNNSHKRLVREESDSTLPPTPPAKDTPPHIKEAMAARVQEHLDVQTGLGIDTAGKNDEVSSIDFCKDATRETKGESILFKHGVAEYAKLIQTSPSLHSMKASVIGSPQNPMEQTPRPDGLRHDGLTKDGYLPQMTYRPNEYSPSVYSTMFKTPEAMERGKKGRSARLSSTLRTIADSSPALSNSSDPAERNDNRVDKPDESAETLPFVYRLSKGEFVLDNEAAGEVAHEEDLLAQFPRPPRASSLNWQNKPPPGARLSLIPSKIRQALAISELSMTTSDRVADPALSAMSGNMRHDSTRASCDGAGNGKPASNGPAPIVNGHNGNHSTSESQHGRQPSGGVEHTFQRPVGLTPYLAQQLGDSPNPISPGFNHPSAMPSPLAGPFPPTVPADVPSDGQLLTLFHVLHLHIDDAFRDFGVAQTGRNEKLLKDSETKNNELRSAMDEYFSDVRSNLDAIEHNLGRATGETENLKNALDAHNRTVEELAYKPMRKLTNQNTELIRKVDGLQERIVQLERKLENSGSAYAVASDNNRGHAASRPAVDGPPPVYARGWSGYDTPRHMVPAQVPAQQQHERQNTDVSGRYYNGAESSQHHNYQDSYYGNNSYGNYMRSEDATNDTDDLTYDEFSDSEELGECDIPDADTASCSESSFRLVHSRQSLEQLHEQVLESHAGDVQP</sequence>
<dbReference type="PRINTS" id="PR00449">
    <property type="entry name" value="RASTRNSFRMNG"/>
</dbReference>
<dbReference type="GO" id="GO:0030427">
    <property type="term" value="C:site of polarized growth"/>
    <property type="evidence" value="ECO:0007669"/>
    <property type="project" value="UniProtKB-ARBA"/>
</dbReference>
<dbReference type="PROSITE" id="PS51421">
    <property type="entry name" value="RAS"/>
    <property type="match status" value="1"/>
</dbReference>
<keyword evidence="10" id="KW-0636">Prenylation</keyword>
<feature type="region of interest" description="Disordered" evidence="13">
    <location>
        <begin position="400"/>
        <end position="435"/>
    </location>
</feature>
<protein>
    <recommendedName>
        <fullName evidence="16">Cell division control protein 42 homolog</fullName>
    </recommendedName>
</protein>
<evidence type="ECO:0000256" key="5">
    <source>
        <dbReference type="ARBA" id="ARBA00022618"/>
    </source>
</evidence>
<keyword evidence="6" id="KW-0547">Nucleotide-binding</keyword>
<keyword evidence="11" id="KW-0131">Cell cycle</keyword>
<dbReference type="InterPro" id="IPR003578">
    <property type="entry name" value="Small_GTPase_Rho"/>
</dbReference>
<dbReference type="SMART" id="SM00173">
    <property type="entry name" value="RAS"/>
    <property type="match status" value="1"/>
</dbReference>
<comment type="caution">
    <text evidence="14">The sequence shown here is derived from an EMBL/GenBank/DDBJ whole genome shotgun (WGS) entry which is preliminary data.</text>
</comment>
<feature type="compositionally biased region" description="Acidic residues" evidence="13">
    <location>
        <begin position="1198"/>
        <end position="1223"/>
    </location>
</feature>
<dbReference type="GO" id="GO:0051301">
    <property type="term" value="P:cell division"/>
    <property type="evidence" value="ECO:0007669"/>
    <property type="project" value="UniProtKB-KW"/>
</dbReference>
<feature type="compositionally biased region" description="Low complexity" evidence="13">
    <location>
        <begin position="1182"/>
        <end position="1192"/>
    </location>
</feature>
<keyword evidence="4" id="KW-0488">Methylation</keyword>
<feature type="region of interest" description="Disordered" evidence="13">
    <location>
        <begin position="239"/>
        <end position="274"/>
    </location>
</feature>
<dbReference type="CDD" id="cd01874">
    <property type="entry name" value="Cdc42"/>
    <property type="match status" value="1"/>
</dbReference>
<feature type="region of interest" description="Disordered" evidence="13">
    <location>
        <begin position="1165"/>
        <end position="1227"/>
    </location>
</feature>
<evidence type="ECO:0000256" key="8">
    <source>
        <dbReference type="ARBA" id="ARBA00023136"/>
    </source>
</evidence>
<feature type="region of interest" description="Disordered" evidence="13">
    <location>
        <begin position="873"/>
        <end position="963"/>
    </location>
</feature>
<dbReference type="PROSITE" id="PS51419">
    <property type="entry name" value="RAB"/>
    <property type="match status" value="1"/>
</dbReference>
<feature type="region of interest" description="Disordered" evidence="13">
    <location>
        <begin position="593"/>
        <end position="612"/>
    </location>
</feature>
<dbReference type="SMART" id="SM00174">
    <property type="entry name" value="RHO"/>
    <property type="match status" value="1"/>
</dbReference>
<dbReference type="Pfam" id="PF00071">
    <property type="entry name" value="Ras"/>
    <property type="match status" value="1"/>
</dbReference>
<dbReference type="GO" id="GO:0003924">
    <property type="term" value="F:GTPase activity"/>
    <property type="evidence" value="ECO:0007669"/>
    <property type="project" value="InterPro"/>
</dbReference>
<evidence type="ECO:0000256" key="3">
    <source>
        <dbReference type="ARBA" id="ARBA00022475"/>
    </source>
</evidence>
<name>A0A8H4J5E6_9PEZI</name>
<evidence type="ECO:0000256" key="4">
    <source>
        <dbReference type="ARBA" id="ARBA00022481"/>
    </source>
</evidence>
<keyword evidence="3" id="KW-1003">Cell membrane</keyword>
<keyword evidence="15" id="KW-1185">Reference proteome</keyword>
<comment type="subcellular location">
    <subcellularLocation>
        <location evidence="1">Cell membrane</location>
        <topology evidence="1">Lipid-anchor</topology>
        <orientation evidence="1">Cytoplasmic side</orientation>
    </subcellularLocation>
</comment>
<dbReference type="AlphaFoldDB" id="A0A8H4J5E6"/>
<evidence type="ECO:0000256" key="7">
    <source>
        <dbReference type="ARBA" id="ARBA00023134"/>
    </source>
</evidence>
<reference evidence="14" key="1">
    <citation type="submission" date="2020-04" db="EMBL/GenBank/DDBJ databases">
        <title>Genome Assembly and Annotation of Botryosphaeria dothidea sdau 11-99, a Latent Pathogen of Apple Fruit Ring Rot in China.</title>
        <authorList>
            <person name="Yu C."/>
            <person name="Diao Y."/>
            <person name="Lu Q."/>
            <person name="Zhao J."/>
            <person name="Cui S."/>
            <person name="Peng C."/>
            <person name="He B."/>
            <person name="Liu H."/>
        </authorList>
    </citation>
    <scope>NUCLEOTIDE SEQUENCE [LARGE SCALE GENOMIC DNA]</scope>
    <source>
        <strain evidence="14">Sdau11-99</strain>
    </source>
</reference>
<dbReference type="GO" id="GO:0007264">
    <property type="term" value="P:small GTPase-mediated signal transduction"/>
    <property type="evidence" value="ECO:0007669"/>
    <property type="project" value="InterPro"/>
</dbReference>
<dbReference type="InterPro" id="IPR001806">
    <property type="entry name" value="Small_GTPase"/>
</dbReference>
<feature type="coiled-coil region" evidence="12">
    <location>
        <begin position="1008"/>
        <end position="1107"/>
    </location>
</feature>
<dbReference type="GO" id="GO:0005938">
    <property type="term" value="C:cell cortex"/>
    <property type="evidence" value="ECO:0007669"/>
    <property type="project" value="UniProtKB-ARBA"/>
</dbReference>
<dbReference type="NCBIfam" id="TIGR00231">
    <property type="entry name" value="small_GTP"/>
    <property type="match status" value="1"/>
</dbReference>
<dbReference type="InterPro" id="IPR005225">
    <property type="entry name" value="Small_GTP-bd"/>
</dbReference>
<comment type="similarity">
    <text evidence="2">Belongs to the small GTPase superfamily. Rho family. CDC42 subfamily.</text>
</comment>
<evidence type="ECO:0000256" key="10">
    <source>
        <dbReference type="ARBA" id="ARBA00023289"/>
    </source>
</evidence>
<keyword evidence="9" id="KW-0449">Lipoprotein</keyword>
<dbReference type="Gene3D" id="3.40.50.300">
    <property type="entry name" value="P-loop containing nucleotide triphosphate hydrolases"/>
    <property type="match status" value="1"/>
</dbReference>
<dbReference type="GO" id="GO:0005886">
    <property type="term" value="C:plasma membrane"/>
    <property type="evidence" value="ECO:0007669"/>
    <property type="project" value="UniProtKB-SubCell"/>
</dbReference>
<evidence type="ECO:0000256" key="11">
    <source>
        <dbReference type="ARBA" id="ARBA00023306"/>
    </source>
</evidence>
<dbReference type="FunFam" id="3.40.50.300:FF:000236">
    <property type="entry name" value="Cell division control protein 42"/>
    <property type="match status" value="1"/>
</dbReference>
<dbReference type="InterPro" id="IPR037874">
    <property type="entry name" value="Cdc42"/>
</dbReference>
<evidence type="ECO:0000256" key="12">
    <source>
        <dbReference type="SAM" id="Coils"/>
    </source>
</evidence>
<keyword evidence="7" id="KW-0342">GTP-binding</keyword>
<dbReference type="PANTHER" id="PTHR24072">
    <property type="entry name" value="RHO FAMILY GTPASE"/>
    <property type="match status" value="1"/>
</dbReference>
<proteinExistence type="inferred from homology"/>
<organism evidence="14 15">
    <name type="scientific">Botryosphaeria dothidea</name>
    <dbReference type="NCBI Taxonomy" id="55169"/>
    <lineage>
        <taxon>Eukaryota</taxon>
        <taxon>Fungi</taxon>
        <taxon>Dikarya</taxon>
        <taxon>Ascomycota</taxon>
        <taxon>Pezizomycotina</taxon>
        <taxon>Dothideomycetes</taxon>
        <taxon>Dothideomycetes incertae sedis</taxon>
        <taxon>Botryosphaeriales</taxon>
        <taxon>Botryosphaeriaceae</taxon>
        <taxon>Botryosphaeria</taxon>
    </lineage>
</organism>
<keyword evidence="5" id="KW-0132">Cell division</keyword>
<dbReference type="GO" id="GO:0012505">
    <property type="term" value="C:endomembrane system"/>
    <property type="evidence" value="ECO:0007669"/>
    <property type="project" value="UniProtKB-ARBA"/>
</dbReference>
<dbReference type="SMART" id="SM00175">
    <property type="entry name" value="RAB"/>
    <property type="match status" value="1"/>
</dbReference>
<evidence type="ECO:0000256" key="9">
    <source>
        <dbReference type="ARBA" id="ARBA00023288"/>
    </source>
</evidence>